<dbReference type="Proteomes" id="UP000184731">
    <property type="component" value="Chromosome"/>
</dbReference>
<feature type="transmembrane region" description="Helical" evidence="1">
    <location>
        <begin position="115"/>
        <end position="135"/>
    </location>
</feature>
<organism evidence="2 3">
    <name type="scientific">Silvanigrella aquatica</name>
    <dbReference type="NCBI Taxonomy" id="1915309"/>
    <lineage>
        <taxon>Bacteria</taxon>
        <taxon>Pseudomonadati</taxon>
        <taxon>Bdellovibrionota</taxon>
        <taxon>Oligoflexia</taxon>
        <taxon>Silvanigrellales</taxon>
        <taxon>Silvanigrellaceae</taxon>
        <taxon>Silvanigrella</taxon>
    </lineage>
</organism>
<evidence type="ECO:0000256" key="1">
    <source>
        <dbReference type="SAM" id="Phobius"/>
    </source>
</evidence>
<dbReference type="EMBL" id="CP017834">
    <property type="protein sequence ID" value="APJ02682.1"/>
    <property type="molecule type" value="Genomic_DNA"/>
</dbReference>
<protein>
    <submittedName>
        <fullName evidence="2">Uncharacterized protein</fullName>
    </submittedName>
</protein>
<dbReference type="KEGG" id="saqi:AXG55_01545"/>
<sequence length="158" mass="18688">MIVKSFYKFFIFIFIYSNINTHAHELGSYLFCVNQNNLYDWKWAPESSDGIENFNQLATSPDNRGTWINGTGGHNKYFNQELRVLQDFNSVEEARDFCSQLQKKCTNAYGGEFKYVAVASWSVSVLIWTYIKVFYYENKDNKRIKNGVYCPNWHYLNF</sequence>
<dbReference type="STRING" id="1915309.AXG55_01545"/>
<keyword evidence="1" id="KW-0472">Membrane</keyword>
<name>A0A1L4CXK0_9BACT</name>
<proteinExistence type="predicted"/>
<keyword evidence="1" id="KW-0812">Transmembrane</keyword>
<gene>
    <name evidence="2" type="ORF">AXG55_01545</name>
</gene>
<keyword evidence="1" id="KW-1133">Transmembrane helix</keyword>
<keyword evidence="3" id="KW-1185">Reference proteome</keyword>
<reference evidence="2 3" key="1">
    <citation type="submission" date="2016-10" db="EMBL/GenBank/DDBJ databases">
        <title>Silvanigrella aquatica sp. nov., isolated from a freshwater lake located in the Black Forest, Germany, description of Silvanigrellaceae fam. nov., Silvanigrellales ord. nov., reclassification of the order Bdellovibrionales in the class Oligoflexia, reclassification of the families Bacteriovoracaceae and Halobacteriovoraceae in the new order Bacteriovoracales ord. nov., and reclassification of the family Pseudobacteriovoracaceae in the order Oligoflexiales.</title>
        <authorList>
            <person name="Hahn M.W."/>
            <person name="Schmidt J."/>
            <person name="Koll U."/>
            <person name="Rohde M."/>
            <person name="Verbag S."/>
            <person name="Pitt A."/>
            <person name="Nakai R."/>
            <person name="Naganuma T."/>
            <person name="Lang E."/>
        </authorList>
    </citation>
    <scope>NUCLEOTIDE SEQUENCE [LARGE SCALE GENOMIC DNA]</scope>
    <source>
        <strain evidence="2 3">MWH-Nonnen-W8red</strain>
    </source>
</reference>
<dbReference type="AlphaFoldDB" id="A0A1L4CXK0"/>
<dbReference type="RefSeq" id="WP_148696390.1">
    <property type="nucleotide sequence ID" value="NZ_CP017834.1"/>
</dbReference>
<evidence type="ECO:0000313" key="2">
    <source>
        <dbReference type="EMBL" id="APJ02682.1"/>
    </source>
</evidence>
<accession>A0A1L4CXK0</accession>
<evidence type="ECO:0000313" key="3">
    <source>
        <dbReference type="Proteomes" id="UP000184731"/>
    </source>
</evidence>